<reference evidence="1" key="1">
    <citation type="journal article" date="2023" name="G3 (Bethesda)">
        <title>A reference genome for the long-term kleptoplast-retaining sea slug Elysia crispata morphotype clarki.</title>
        <authorList>
            <person name="Eastman K.E."/>
            <person name="Pendleton A.L."/>
            <person name="Shaikh M.A."/>
            <person name="Suttiyut T."/>
            <person name="Ogas R."/>
            <person name="Tomko P."/>
            <person name="Gavelis G."/>
            <person name="Widhalm J.R."/>
            <person name="Wisecaver J.H."/>
        </authorList>
    </citation>
    <scope>NUCLEOTIDE SEQUENCE</scope>
    <source>
        <strain evidence="1">ECLA1</strain>
    </source>
</reference>
<keyword evidence="2" id="KW-1185">Reference proteome</keyword>
<gene>
    <name evidence="1" type="ORF">RRG08_035021</name>
</gene>
<name>A0AAE0ZT75_9GAST</name>
<dbReference type="EMBL" id="JAWDGP010003399">
    <property type="protein sequence ID" value="KAK3774591.1"/>
    <property type="molecule type" value="Genomic_DNA"/>
</dbReference>
<dbReference type="AlphaFoldDB" id="A0AAE0ZT75"/>
<dbReference type="Proteomes" id="UP001283361">
    <property type="component" value="Unassembled WGS sequence"/>
</dbReference>
<sequence length="69" mass="7343">MLTDAKDIQFRDSPLPCVRGVHAVNLFKVVASLTSKGQETEASRQGCGIVTAAWGSIGRHTLPEVMGFG</sequence>
<organism evidence="1 2">
    <name type="scientific">Elysia crispata</name>
    <name type="common">lettuce slug</name>
    <dbReference type="NCBI Taxonomy" id="231223"/>
    <lineage>
        <taxon>Eukaryota</taxon>
        <taxon>Metazoa</taxon>
        <taxon>Spiralia</taxon>
        <taxon>Lophotrochozoa</taxon>
        <taxon>Mollusca</taxon>
        <taxon>Gastropoda</taxon>
        <taxon>Heterobranchia</taxon>
        <taxon>Euthyneura</taxon>
        <taxon>Panpulmonata</taxon>
        <taxon>Sacoglossa</taxon>
        <taxon>Placobranchoidea</taxon>
        <taxon>Plakobranchidae</taxon>
        <taxon>Elysia</taxon>
    </lineage>
</organism>
<evidence type="ECO:0000313" key="2">
    <source>
        <dbReference type="Proteomes" id="UP001283361"/>
    </source>
</evidence>
<accession>A0AAE0ZT75</accession>
<comment type="caution">
    <text evidence="1">The sequence shown here is derived from an EMBL/GenBank/DDBJ whole genome shotgun (WGS) entry which is preliminary data.</text>
</comment>
<proteinExistence type="predicted"/>
<evidence type="ECO:0000313" key="1">
    <source>
        <dbReference type="EMBL" id="KAK3774591.1"/>
    </source>
</evidence>
<protein>
    <submittedName>
        <fullName evidence="1">Uncharacterized protein</fullName>
    </submittedName>
</protein>